<evidence type="ECO:0000313" key="7">
    <source>
        <dbReference type="EMBL" id="MCB7386138.1"/>
    </source>
</evidence>
<dbReference type="GO" id="GO:0006508">
    <property type="term" value="P:proteolysis"/>
    <property type="evidence" value="ECO:0007669"/>
    <property type="project" value="UniProtKB-KW"/>
</dbReference>
<proteinExistence type="inferred from homology"/>
<comment type="similarity">
    <text evidence="5">Belongs to the Prp family.</text>
</comment>
<keyword evidence="1" id="KW-0690">Ribosome biogenesis</keyword>
<keyword evidence="4" id="KW-0788">Thiol protease</keyword>
<evidence type="ECO:0000256" key="4">
    <source>
        <dbReference type="ARBA" id="ARBA00022807"/>
    </source>
</evidence>
<protein>
    <recommendedName>
        <fullName evidence="6">Ribosomal processing cysteine protease Prp</fullName>
    </recommendedName>
</protein>
<accession>A0ABS8DCN7</accession>
<gene>
    <name evidence="7" type="ORF">LIZ65_02455</name>
</gene>
<dbReference type="RefSeq" id="WP_066732338.1">
    <property type="nucleotide sequence ID" value="NZ_JAJCIQ010000001.1"/>
</dbReference>
<evidence type="ECO:0000256" key="2">
    <source>
        <dbReference type="ARBA" id="ARBA00022670"/>
    </source>
</evidence>
<dbReference type="EMBL" id="JAJCIS010000001">
    <property type="protein sequence ID" value="MCB7386138.1"/>
    <property type="molecule type" value="Genomic_DNA"/>
</dbReference>
<keyword evidence="3" id="KW-0378">Hydrolase</keyword>
<dbReference type="Proteomes" id="UP001299546">
    <property type="component" value="Unassembled WGS sequence"/>
</dbReference>
<evidence type="ECO:0000256" key="1">
    <source>
        <dbReference type="ARBA" id="ARBA00022517"/>
    </source>
</evidence>
<evidence type="ECO:0000256" key="6">
    <source>
        <dbReference type="ARBA" id="ARBA00044538"/>
    </source>
</evidence>
<organism evidence="7 8">
    <name type="scientific">Bariatricus massiliensis</name>
    <dbReference type="NCBI Taxonomy" id="1745713"/>
    <lineage>
        <taxon>Bacteria</taxon>
        <taxon>Bacillati</taxon>
        <taxon>Bacillota</taxon>
        <taxon>Clostridia</taxon>
        <taxon>Lachnospirales</taxon>
        <taxon>Lachnospiraceae</taxon>
        <taxon>Bariatricus</taxon>
    </lineage>
</organism>
<evidence type="ECO:0000256" key="5">
    <source>
        <dbReference type="ARBA" id="ARBA00044503"/>
    </source>
</evidence>
<dbReference type="Gene3D" id="3.30.70.1490">
    <property type="entry name" value="Cysteine protease Prp"/>
    <property type="match status" value="1"/>
</dbReference>
<reference evidence="7 8" key="1">
    <citation type="submission" date="2021-10" db="EMBL/GenBank/DDBJ databases">
        <title>Collection of gut derived symbiotic bacterial strains cultured from healthy donors.</title>
        <authorList>
            <person name="Lin H."/>
            <person name="Littmann E."/>
            <person name="Kohout C."/>
            <person name="Pamer E.G."/>
        </authorList>
    </citation>
    <scope>NUCLEOTIDE SEQUENCE [LARGE SCALE GENOMIC DNA]</scope>
    <source>
        <strain evidence="7 8">DFI.1.165</strain>
    </source>
</reference>
<dbReference type="CDD" id="cd16332">
    <property type="entry name" value="Prp-like"/>
    <property type="match status" value="1"/>
</dbReference>
<keyword evidence="2 7" id="KW-0645">Protease</keyword>
<keyword evidence="8" id="KW-1185">Reference proteome</keyword>
<dbReference type="PANTHER" id="PTHR39178">
    <property type="entry name" value="HYPOTHETICAL RIBOSOME-ASSOCIATED PROTEIN"/>
    <property type="match status" value="1"/>
</dbReference>
<dbReference type="InterPro" id="IPR036764">
    <property type="entry name" value="Peptidase_Prp_sf"/>
</dbReference>
<dbReference type="PANTHER" id="PTHR39178:SF1">
    <property type="entry name" value="RIBOSOMAL-PROCESSING CYSTEINE PROTEASE PRP"/>
    <property type="match status" value="1"/>
</dbReference>
<evidence type="ECO:0000313" key="8">
    <source>
        <dbReference type="Proteomes" id="UP001299546"/>
    </source>
</evidence>
<dbReference type="InterPro" id="IPR007422">
    <property type="entry name" value="Peptidase_Prp"/>
</dbReference>
<comment type="caution">
    <text evidence="7">The sequence shown here is derived from an EMBL/GenBank/DDBJ whole genome shotgun (WGS) entry which is preliminary data.</text>
</comment>
<dbReference type="SUPFAM" id="SSF118010">
    <property type="entry name" value="TM1457-like"/>
    <property type="match status" value="1"/>
</dbReference>
<dbReference type="Pfam" id="PF04327">
    <property type="entry name" value="Peptidase_Prp"/>
    <property type="match status" value="1"/>
</dbReference>
<sequence>MVKVTIYKNEKNQYVGFKAVGHAGFSEEGQDVVCAAVSVLTINTVNAIDAFTDDETSELSDETDGLIDFQVKGNPSSDAALLLNAMVLGLEQIADDDNYRKYMELTFEEV</sequence>
<dbReference type="GO" id="GO:0008233">
    <property type="term" value="F:peptidase activity"/>
    <property type="evidence" value="ECO:0007669"/>
    <property type="project" value="UniProtKB-KW"/>
</dbReference>
<name>A0ABS8DCN7_9FIRM</name>
<evidence type="ECO:0000256" key="3">
    <source>
        <dbReference type="ARBA" id="ARBA00022801"/>
    </source>
</evidence>